<organism evidence="3 4">
    <name type="scientific">Clostridium gasigenes</name>
    <dbReference type="NCBI Taxonomy" id="94869"/>
    <lineage>
        <taxon>Bacteria</taxon>
        <taxon>Bacillati</taxon>
        <taxon>Bacillota</taxon>
        <taxon>Clostridia</taxon>
        <taxon>Eubacteriales</taxon>
        <taxon>Clostridiaceae</taxon>
        <taxon>Clostridium</taxon>
    </lineage>
</organism>
<accession>A0A1H0VFD6</accession>
<evidence type="ECO:0000313" key="4">
    <source>
        <dbReference type="Proteomes" id="UP000198597"/>
    </source>
</evidence>
<dbReference type="Pfam" id="PF11193">
    <property type="entry name" value="DUF2812"/>
    <property type="match status" value="1"/>
</dbReference>
<name>A0A1H0VFD6_9CLOT</name>
<evidence type="ECO:0000313" key="5">
    <source>
        <dbReference type="Proteomes" id="UP000585258"/>
    </source>
</evidence>
<dbReference type="EMBL" id="JACKWY010000004">
    <property type="protein sequence ID" value="MBB6714768.1"/>
    <property type="molecule type" value="Genomic_DNA"/>
</dbReference>
<dbReference type="AlphaFoldDB" id="A0A1H0VFD6"/>
<feature type="transmembrane region" description="Helical" evidence="1">
    <location>
        <begin position="135"/>
        <end position="155"/>
    </location>
</feature>
<dbReference type="Proteomes" id="UP000585258">
    <property type="component" value="Unassembled WGS sequence"/>
</dbReference>
<protein>
    <submittedName>
        <fullName evidence="2">DUF2812 domain-containing protein</fullName>
    </submittedName>
</protein>
<keyword evidence="1" id="KW-1133">Transmembrane helix</keyword>
<reference evidence="3 4" key="1">
    <citation type="submission" date="2016-10" db="EMBL/GenBank/DDBJ databases">
        <authorList>
            <person name="de Groot N.N."/>
        </authorList>
    </citation>
    <scope>NUCLEOTIDE SEQUENCE [LARGE SCALE GENOMIC DNA]</scope>
    <source>
        <strain evidence="3 4">DSM 12272</strain>
    </source>
</reference>
<keyword evidence="4" id="KW-1185">Reference proteome</keyword>
<keyword evidence="1" id="KW-0472">Membrane</keyword>
<proteinExistence type="predicted"/>
<dbReference type="InterPro" id="IPR021359">
    <property type="entry name" value="DUF2812"/>
</dbReference>
<evidence type="ECO:0000313" key="3">
    <source>
        <dbReference type="EMBL" id="SDP77262.1"/>
    </source>
</evidence>
<dbReference type="Proteomes" id="UP000198597">
    <property type="component" value="Unassembled WGS sequence"/>
</dbReference>
<dbReference type="EMBL" id="FNJM01000016">
    <property type="protein sequence ID" value="SDP77262.1"/>
    <property type="molecule type" value="Genomic_DNA"/>
</dbReference>
<feature type="transmembrane region" description="Helical" evidence="1">
    <location>
        <begin position="109"/>
        <end position="129"/>
    </location>
</feature>
<reference evidence="2 5" key="2">
    <citation type="submission" date="2020-08" db="EMBL/GenBank/DDBJ databases">
        <title>Clostridia isolated from Swiss meat.</title>
        <authorList>
            <person name="Wambui J."/>
            <person name="Stevens M.J.A."/>
            <person name="Stephan R."/>
        </authorList>
    </citation>
    <scope>NUCLEOTIDE SEQUENCE [LARGE SCALE GENOMIC DNA]</scope>
    <source>
        <strain evidence="2 5">CM001</strain>
    </source>
</reference>
<evidence type="ECO:0000313" key="2">
    <source>
        <dbReference type="EMBL" id="MBB6714768.1"/>
    </source>
</evidence>
<keyword evidence="1" id="KW-0812">Transmembrane</keyword>
<dbReference type="RefSeq" id="WP_175490895.1">
    <property type="nucleotide sequence ID" value="NZ_FNJM01000016.1"/>
</dbReference>
<dbReference type="STRING" id="94869.SAMN04488529_11641"/>
<gene>
    <name evidence="2" type="ORF">H7E68_08490</name>
    <name evidence="3" type="ORF">SAMN04488529_11641</name>
</gene>
<sequence length="171" mass="20907">MIKFRWYYDKDKEEIFLNDMVAKGYAMTHFFLGVYWFEKCEPGEYTYKVDLIKDKNTKQKNEFYDLIREIDAEIVQTWGIWAFFRKKGEFELYTDNESKIEQYSRIQKIFLILALCETLIIPSQLHSYLNFRMVFSLISTILLSVICIIFFYQAYKCRRKIMDLKKENEQY</sequence>
<evidence type="ECO:0000256" key="1">
    <source>
        <dbReference type="SAM" id="Phobius"/>
    </source>
</evidence>